<keyword evidence="2" id="KW-0732">Signal</keyword>
<organism evidence="4 5">
    <name type="scientific">Rubritalea tangerina</name>
    <dbReference type="NCBI Taxonomy" id="430798"/>
    <lineage>
        <taxon>Bacteria</taxon>
        <taxon>Pseudomonadati</taxon>
        <taxon>Verrucomicrobiota</taxon>
        <taxon>Verrucomicrobiia</taxon>
        <taxon>Verrucomicrobiales</taxon>
        <taxon>Rubritaleaceae</taxon>
        <taxon>Rubritalea</taxon>
    </lineage>
</organism>
<dbReference type="SUPFAM" id="SSF53649">
    <property type="entry name" value="Alkaline phosphatase-like"/>
    <property type="match status" value="1"/>
</dbReference>
<evidence type="ECO:0000256" key="2">
    <source>
        <dbReference type="SAM" id="SignalP"/>
    </source>
</evidence>
<dbReference type="Gene3D" id="3.30.1120.10">
    <property type="match status" value="1"/>
</dbReference>
<keyword evidence="5" id="KW-1185">Reference proteome</keyword>
<evidence type="ECO:0000313" key="5">
    <source>
        <dbReference type="Proteomes" id="UP001597389"/>
    </source>
</evidence>
<feature type="domain" description="Sulfatase N-terminal" evidence="3">
    <location>
        <begin position="39"/>
        <end position="369"/>
    </location>
</feature>
<feature type="signal peptide" evidence="2">
    <location>
        <begin position="1"/>
        <end position="25"/>
    </location>
</feature>
<dbReference type="RefSeq" id="WP_377087919.1">
    <property type="nucleotide sequence ID" value="NZ_JBHSJL010000014.1"/>
</dbReference>
<dbReference type="InterPro" id="IPR017850">
    <property type="entry name" value="Alkaline_phosphatase_core_sf"/>
</dbReference>
<dbReference type="PANTHER" id="PTHR42693">
    <property type="entry name" value="ARYLSULFATASE FAMILY MEMBER"/>
    <property type="match status" value="1"/>
</dbReference>
<dbReference type="EMBL" id="JBHUJB010000083">
    <property type="protein sequence ID" value="MFD2160559.1"/>
    <property type="molecule type" value="Genomic_DNA"/>
</dbReference>
<comment type="caution">
    <text evidence="4">The sequence shown here is derived from an EMBL/GenBank/DDBJ whole genome shotgun (WGS) entry which is preliminary data.</text>
</comment>
<comment type="similarity">
    <text evidence="1">Belongs to the sulfatase family.</text>
</comment>
<dbReference type="InterPro" id="IPR000917">
    <property type="entry name" value="Sulfatase_N"/>
</dbReference>
<proteinExistence type="inferred from homology"/>
<reference evidence="5" key="1">
    <citation type="journal article" date="2019" name="Int. J. Syst. Evol. Microbiol.">
        <title>The Global Catalogue of Microorganisms (GCM) 10K type strain sequencing project: providing services to taxonomists for standard genome sequencing and annotation.</title>
        <authorList>
            <consortium name="The Broad Institute Genomics Platform"/>
            <consortium name="The Broad Institute Genome Sequencing Center for Infectious Disease"/>
            <person name="Wu L."/>
            <person name="Ma J."/>
        </authorList>
    </citation>
    <scope>NUCLEOTIDE SEQUENCE [LARGE SCALE GENOMIC DNA]</scope>
    <source>
        <strain evidence="5">CCUG 57942</strain>
    </source>
</reference>
<feature type="chain" id="PRO_5046165660" evidence="2">
    <location>
        <begin position="26"/>
        <end position="493"/>
    </location>
</feature>
<accession>A0ABW4ZFA7</accession>
<dbReference type="Gene3D" id="3.40.720.10">
    <property type="entry name" value="Alkaline Phosphatase, subunit A"/>
    <property type="match status" value="1"/>
</dbReference>
<dbReference type="CDD" id="cd16026">
    <property type="entry name" value="GALNS_like"/>
    <property type="match status" value="1"/>
</dbReference>
<dbReference type="PANTHER" id="PTHR42693:SF33">
    <property type="entry name" value="ARYLSULFATASE"/>
    <property type="match status" value="1"/>
</dbReference>
<evidence type="ECO:0000259" key="3">
    <source>
        <dbReference type="Pfam" id="PF00884"/>
    </source>
</evidence>
<evidence type="ECO:0000313" key="4">
    <source>
        <dbReference type="EMBL" id="MFD2160559.1"/>
    </source>
</evidence>
<name>A0ABW4ZFA7_9BACT</name>
<sequence>MFTKSLNSIALALLSTSLASLTSFASTVPDAPRPALEKPNVIIFFLDDSGYGDISHNGNPTIHTPNIDRLAQEGKYFTQFYVGTAACSASRYALLTGRVPGRSGLKSWVIGPSSPRHIHTQEITLAEGLKTAGYKTGMFGKWHLGSPNEKNNMSTDTLPLAHGFDQWVGTNVSHDYDNAQLLKSDINGNTPIKGYSRLAKDLPSDLKASESLTGRYTDAAVQFIKDNREKPFFAYVAHNQPHLGLYASKKFKGKSKRGLLGDVMAEVDDSVARVMKTLKEEGIDKNTLVIFSSDNGPWLLFRNTVDHRKYGEARLHIGYAHPFRDGKGSASWEGGFRVPGIFHWPGTIDPKRELEPASTLDILPTLFKICNVSVPSDRSIDGRDIRPLLSNKLCDDKEVAPFNFIYSYSNNKPSAIRKGPWKLHVRIGSQLRDNYGYKADRNTPLLFHIEEDCAERINRAEDHPELVKEMLTELENHEAQVKQEGNYWDKPKI</sequence>
<protein>
    <submittedName>
        <fullName evidence="4">Sulfatase</fullName>
    </submittedName>
</protein>
<dbReference type="Pfam" id="PF00884">
    <property type="entry name" value="Sulfatase"/>
    <property type="match status" value="1"/>
</dbReference>
<dbReference type="Pfam" id="PF14707">
    <property type="entry name" value="Sulfatase_C"/>
    <property type="match status" value="1"/>
</dbReference>
<evidence type="ECO:0000256" key="1">
    <source>
        <dbReference type="ARBA" id="ARBA00008779"/>
    </source>
</evidence>
<dbReference type="InterPro" id="IPR050738">
    <property type="entry name" value="Sulfatase"/>
</dbReference>
<gene>
    <name evidence="4" type="ORF">ACFSW8_16765</name>
</gene>
<dbReference type="Proteomes" id="UP001597389">
    <property type="component" value="Unassembled WGS sequence"/>
</dbReference>